<evidence type="ECO:0000256" key="1">
    <source>
        <dbReference type="ARBA" id="ARBA00004496"/>
    </source>
</evidence>
<reference evidence="14 15" key="1">
    <citation type="journal article" date="2015" name="MBio">
        <title>Genome-Resolved Metagenomic Analysis Reveals Roles for Candidate Phyla and Other Microbial Community Members in Biogeochemical Transformations in Oil Reservoirs.</title>
        <authorList>
            <person name="Hu P."/>
            <person name="Tom L."/>
            <person name="Singh A."/>
            <person name="Thomas B.C."/>
            <person name="Baker B.J."/>
            <person name="Piceno Y.M."/>
            <person name="Andersen G.L."/>
            <person name="Banfield J.F."/>
        </authorList>
    </citation>
    <scope>NUCLEOTIDE SEQUENCE [LARGE SCALE GENOMIC DNA]</scope>
    <source>
        <strain evidence="14">46_16</strain>
    </source>
</reference>
<keyword evidence="11 12" id="KW-0411">Iron-sulfur</keyword>
<keyword evidence="7 12" id="KW-0949">S-adenosyl-L-methionine</keyword>
<keyword evidence="6 12" id="KW-0808">Transferase</keyword>
<dbReference type="InterPro" id="IPR007197">
    <property type="entry name" value="rSAM"/>
</dbReference>
<keyword evidence="4 12" id="KW-0698">rRNA processing</keyword>
<protein>
    <recommendedName>
        <fullName evidence="12">Probable dual-specificity RNA methyltransferase RlmN</fullName>
        <ecNumber evidence="12">2.1.1.192</ecNumber>
    </recommendedName>
    <alternativeName>
        <fullName evidence="12">23S rRNA (adenine(2503)-C(2))-methyltransferase</fullName>
    </alternativeName>
    <alternativeName>
        <fullName evidence="12">23S rRNA m2A2503 methyltransferase</fullName>
    </alternativeName>
    <alternativeName>
        <fullName evidence="12">Ribosomal RNA large subunit methyltransferase N</fullName>
    </alternativeName>
    <alternativeName>
        <fullName evidence="12">tRNA (adenine(37)-C(2))-methyltransferase</fullName>
    </alternativeName>
    <alternativeName>
        <fullName evidence="12">tRNA m2A37 methyltransferase</fullName>
    </alternativeName>
</protein>
<dbReference type="Gene3D" id="1.10.150.530">
    <property type="match status" value="1"/>
</dbReference>
<dbReference type="Gene3D" id="3.20.20.70">
    <property type="entry name" value="Aldolase class I"/>
    <property type="match status" value="1"/>
</dbReference>
<dbReference type="Pfam" id="PF21016">
    <property type="entry name" value="RlmN_N"/>
    <property type="match status" value="1"/>
</dbReference>
<comment type="cofactor">
    <cofactor evidence="12">
        <name>[4Fe-4S] cluster</name>
        <dbReference type="ChEBI" id="CHEBI:49883"/>
    </cofactor>
    <text evidence="12">Binds 1 [4Fe-4S] cluster. The cluster is coordinated with 3 cysteines and an exchangeable S-adenosyl-L-methionine.</text>
</comment>
<evidence type="ECO:0000256" key="8">
    <source>
        <dbReference type="ARBA" id="ARBA00022694"/>
    </source>
</evidence>
<dbReference type="InterPro" id="IPR027492">
    <property type="entry name" value="RNA_MTrfase_RlmN"/>
</dbReference>
<dbReference type="CDD" id="cd01335">
    <property type="entry name" value="Radical_SAM"/>
    <property type="match status" value="1"/>
</dbReference>
<feature type="active site" description="Proton acceptor" evidence="12">
    <location>
        <position position="91"/>
    </location>
</feature>
<evidence type="ECO:0000256" key="2">
    <source>
        <dbReference type="ARBA" id="ARBA00022485"/>
    </source>
</evidence>
<dbReference type="GO" id="GO:0030488">
    <property type="term" value="P:tRNA methylation"/>
    <property type="evidence" value="ECO:0007669"/>
    <property type="project" value="UniProtKB-UniRule"/>
</dbReference>
<dbReference type="InterPro" id="IPR058240">
    <property type="entry name" value="rSAM_sf"/>
</dbReference>
<keyword evidence="8 12" id="KW-0819">tRNA processing</keyword>
<dbReference type="SFLD" id="SFLDG01062">
    <property type="entry name" value="methyltransferase_(Class_A)"/>
    <property type="match status" value="1"/>
</dbReference>
<comment type="subcellular location">
    <subcellularLocation>
        <location evidence="1 12">Cytoplasm</location>
    </subcellularLocation>
</comment>
<feature type="binding site" evidence="12">
    <location>
        <begin position="216"/>
        <end position="218"/>
    </location>
    <ligand>
        <name>S-adenosyl-L-methionine</name>
        <dbReference type="ChEBI" id="CHEBI:59789"/>
    </ligand>
</feature>
<dbReference type="PANTHER" id="PTHR30544:SF5">
    <property type="entry name" value="RADICAL SAM CORE DOMAIN-CONTAINING PROTEIN"/>
    <property type="match status" value="1"/>
</dbReference>
<dbReference type="PATRIC" id="fig|167964.4.peg.281"/>
<comment type="miscellaneous">
    <text evidence="12">Reaction proceeds by a ping-pong mechanism involving intermediate methylation of a conserved cysteine residue.</text>
</comment>
<dbReference type="Proteomes" id="UP000064249">
    <property type="component" value="Unassembled WGS sequence"/>
</dbReference>
<organism evidence="14 15">
    <name type="scientific">Anaerolinea thermophila</name>
    <dbReference type="NCBI Taxonomy" id="167964"/>
    <lineage>
        <taxon>Bacteria</taxon>
        <taxon>Bacillati</taxon>
        <taxon>Chloroflexota</taxon>
        <taxon>Anaerolineae</taxon>
        <taxon>Anaerolineales</taxon>
        <taxon>Anaerolineaceae</taxon>
        <taxon>Anaerolinea</taxon>
    </lineage>
</organism>
<keyword evidence="9 12" id="KW-0479">Metal-binding</keyword>
<comment type="function">
    <text evidence="12">Specifically methylates position 2 of adenine 2503 in 23S rRNA and position 2 of adenine 37 in tRNAs.</text>
</comment>
<dbReference type="GO" id="GO:0019843">
    <property type="term" value="F:rRNA binding"/>
    <property type="evidence" value="ECO:0007669"/>
    <property type="project" value="UniProtKB-UniRule"/>
</dbReference>
<evidence type="ECO:0000256" key="4">
    <source>
        <dbReference type="ARBA" id="ARBA00022552"/>
    </source>
</evidence>
<feature type="active site" description="S-methylcysteine intermediate" evidence="12">
    <location>
        <position position="335"/>
    </location>
</feature>
<dbReference type="EMBL" id="LGFU01000007">
    <property type="protein sequence ID" value="KUK46809.1"/>
    <property type="molecule type" value="Genomic_DNA"/>
</dbReference>
<dbReference type="GO" id="GO:0070475">
    <property type="term" value="P:rRNA base methylation"/>
    <property type="evidence" value="ECO:0007669"/>
    <property type="project" value="UniProtKB-UniRule"/>
</dbReference>
<dbReference type="Pfam" id="PF04055">
    <property type="entry name" value="Radical_SAM"/>
    <property type="match status" value="1"/>
</dbReference>
<evidence type="ECO:0000256" key="9">
    <source>
        <dbReference type="ARBA" id="ARBA00022723"/>
    </source>
</evidence>
<evidence type="ECO:0000256" key="6">
    <source>
        <dbReference type="ARBA" id="ARBA00022679"/>
    </source>
</evidence>
<dbReference type="InterPro" id="IPR004383">
    <property type="entry name" value="rRNA_lsu_MTrfase_RlmN/Cfr"/>
</dbReference>
<comment type="similarity">
    <text evidence="12">Belongs to the radical SAM superfamily. RlmN family.</text>
</comment>
<keyword evidence="10 12" id="KW-0408">Iron</keyword>
<feature type="binding site" evidence="12">
    <location>
        <position position="118"/>
    </location>
    <ligand>
        <name>[4Fe-4S] cluster</name>
        <dbReference type="ChEBI" id="CHEBI:49883"/>
        <note>4Fe-4S-S-AdoMet</note>
    </ligand>
</feature>
<dbReference type="NCBIfam" id="TIGR00048">
    <property type="entry name" value="rRNA_mod_RlmN"/>
    <property type="match status" value="1"/>
</dbReference>
<feature type="binding site" evidence="12">
    <location>
        <begin position="161"/>
        <end position="162"/>
    </location>
    <ligand>
        <name>S-adenosyl-L-methionine</name>
        <dbReference type="ChEBI" id="CHEBI:59789"/>
    </ligand>
</feature>
<keyword evidence="2 12" id="KW-0004">4Fe-4S</keyword>
<keyword evidence="12" id="KW-1015">Disulfide bond</keyword>
<dbReference type="GO" id="GO:0051539">
    <property type="term" value="F:4 iron, 4 sulfur cluster binding"/>
    <property type="evidence" value="ECO:0007669"/>
    <property type="project" value="UniProtKB-UniRule"/>
</dbReference>
<evidence type="ECO:0000256" key="12">
    <source>
        <dbReference type="HAMAP-Rule" id="MF_01849"/>
    </source>
</evidence>
<dbReference type="GO" id="GO:0000049">
    <property type="term" value="F:tRNA binding"/>
    <property type="evidence" value="ECO:0007669"/>
    <property type="project" value="UniProtKB-UniRule"/>
</dbReference>
<dbReference type="EC" id="2.1.1.192" evidence="12"/>
<dbReference type="GO" id="GO:0002935">
    <property type="term" value="F:tRNA (adenine(37)-C2)-methyltransferase activity"/>
    <property type="evidence" value="ECO:0007669"/>
    <property type="project" value="UniProtKB-UniRule"/>
</dbReference>
<dbReference type="PIRSF" id="PIRSF006004">
    <property type="entry name" value="CHP00048"/>
    <property type="match status" value="1"/>
</dbReference>
<comment type="catalytic activity">
    <reaction evidence="12">
        <text>adenosine(2503) in 23S rRNA + 2 reduced [2Fe-2S]-[ferredoxin] + 2 S-adenosyl-L-methionine = 2-methyladenosine(2503) in 23S rRNA + 5'-deoxyadenosine + L-methionine + 2 oxidized [2Fe-2S]-[ferredoxin] + S-adenosyl-L-homocysteine</text>
        <dbReference type="Rhea" id="RHEA:42916"/>
        <dbReference type="Rhea" id="RHEA-COMP:10000"/>
        <dbReference type="Rhea" id="RHEA-COMP:10001"/>
        <dbReference type="Rhea" id="RHEA-COMP:10152"/>
        <dbReference type="Rhea" id="RHEA-COMP:10282"/>
        <dbReference type="ChEBI" id="CHEBI:17319"/>
        <dbReference type="ChEBI" id="CHEBI:33737"/>
        <dbReference type="ChEBI" id="CHEBI:33738"/>
        <dbReference type="ChEBI" id="CHEBI:57844"/>
        <dbReference type="ChEBI" id="CHEBI:57856"/>
        <dbReference type="ChEBI" id="CHEBI:59789"/>
        <dbReference type="ChEBI" id="CHEBI:74411"/>
        <dbReference type="ChEBI" id="CHEBI:74497"/>
        <dbReference type="EC" id="2.1.1.192"/>
    </reaction>
</comment>
<evidence type="ECO:0000313" key="14">
    <source>
        <dbReference type="EMBL" id="KUK46809.1"/>
    </source>
</evidence>
<dbReference type="AlphaFoldDB" id="A0A101FYG6"/>
<feature type="binding site" evidence="12">
    <location>
        <position position="292"/>
    </location>
    <ligand>
        <name>S-adenosyl-L-methionine</name>
        <dbReference type="ChEBI" id="CHEBI:59789"/>
    </ligand>
</feature>
<gene>
    <name evidence="12" type="primary">rlmN</name>
    <name evidence="14" type="ORF">XD73_0335</name>
</gene>
<dbReference type="HAMAP" id="MF_01849">
    <property type="entry name" value="RNA_methyltr_RlmN"/>
    <property type="match status" value="1"/>
</dbReference>
<proteinExistence type="inferred from homology"/>
<sequence>MESILDLNKEQLITYLQSIRQPAYRWKQIWHGLYVEMYDSWLQFTNLPLELRGYLQEHFTISNLSLADHIHSSDGSTEKVLFSLPDGNPIETVLMEYEERISICVSSQSGCSIGCKFCATGKLGLLHNISCGEMLAQVLHFARASNQEKHPITNIVIMGMGEPLLNYAEVKKAIEILNDHDGLNIGSRHITLSTIGIPEQILQFAYDFPQLNLAVSLHAANDQQRDKLIPINKKYNIAMLLEAVKQYIALTNRRVTFEYVLIADQNDAVSDALQLGSILHGLLCHVNLIPLNPTAHFNGNPPPLERIEKFQQVLNDHHIPATIRFSKGTQIQAGCGQLAGKSH</sequence>
<evidence type="ECO:0000259" key="13">
    <source>
        <dbReference type="PROSITE" id="PS51918"/>
    </source>
</evidence>
<keyword evidence="5 12" id="KW-0489">Methyltransferase</keyword>
<dbReference type="GO" id="GO:0005737">
    <property type="term" value="C:cytoplasm"/>
    <property type="evidence" value="ECO:0007669"/>
    <property type="project" value="UniProtKB-SubCell"/>
</dbReference>
<comment type="caution">
    <text evidence="14">The sequence shown here is derived from an EMBL/GenBank/DDBJ whole genome shotgun (WGS) entry which is preliminary data.</text>
</comment>
<evidence type="ECO:0000256" key="3">
    <source>
        <dbReference type="ARBA" id="ARBA00022490"/>
    </source>
</evidence>
<dbReference type="GO" id="GO:0070040">
    <property type="term" value="F:rRNA (adenine(2503)-C2-)-methyltransferase activity"/>
    <property type="evidence" value="ECO:0007669"/>
    <property type="project" value="UniProtKB-UniRule"/>
</dbReference>
<keyword evidence="3 12" id="KW-0963">Cytoplasm</keyword>
<feature type="domain" description="Radical SAM core" evidence="13">
    <location>
        <begin position="97"/>
        <end position="330"/>
    </location>
</feature>
<feature type="binding site" evidence="12">
    <location>
        <position position="193"/>
    </location>
    <ligand>
        <name>S-adenosyl-L-methionine</name>
        <dbReference type="ChEBI" id="CHEBI:59789"/>
    </ligand>
</feature>
<evidence type="ECO:0000256" key="10">
    <source>
        <dbReference type="ARBA" id="ARBA00023004"/>
    </source>
</evidence>
<evidence type="ECO:0000313" key="15">
    <source>
        <dbReference type="Proteomes" id="UP000064249"/>
    </source>
</evidence>
<feature type="binding site" evidence="12">
    <location>
        <position position="111"/>
    </location>
    <ligand>
        <name>[4Fe-4S] cluster</name>
        <dbReference type="ChEBI" id="CHEBI:49883"/>
        <note>4Fe-4S-S-AdoMet</note>
    </ligand>
</feature>
<comment type="caution">
    <text evidence="12">Lacks conserved residue(s) required for the propagation of feature annotation.</text>
</comment>
<dbReference type="SFLD" id="SFLDF00275">
    <property type="entry name" value="adenosine_C2_methyltransferase"/>
    <property type="match status" value="1"/>
</dbReference>
<name>A0A101FYG6_9CHLR</name>
<comment type="catalytic activity">
    <reaction evidence="12">
        <text>adenosine(37) in tRNA + 2 reduced [2Fe-2S]-[ferredoxin] + 2 S-adenosyl-L-methionine = 2-methyladenosine(37) in tRNA + 5'-deoxyadenosine + L-methionine + 2 oxidized [2Fe-2S]-[ferredoxin] + S-adenosyl-L-homocysteine</text>
        <dbReference type="Rhea" id="RHEA:43332"/>
        <dbReference type="Rhea" id="RHEA-COMP:10000"/>
        <dbReference type="Rhea" id="RHEA-COMP:10001"/>
        <dbReference type="Rhea" id="RHEA-COMP:10162"/>
        <dbReference type="Rhea" id="RHEA-COMP:10485"/>
        <dbReference type="ChEBI" id="CHEBI:17319"/>
        <dbReference type="ChEBI" id="CHEBI:33737"/>
        <dbReference type="ChEBI" id="CHEBI:33738"/>
        <dbReference type="ChEBI" id="CHEBI:57844"/>
        <dbReference type="ChEBI" id="CHEBI:57856"/>
        <dbReference type="ChEBI" id="CHEBI:59789"/>
        <dbReference type="ChEBI" id="CHEBI:74411"/>
        <dbReference type="ChEBI" id="CHEBI:74497"/>
        <dbReference type="EC" id="2.1.1.192"/>
    </reaction>
</comment>
<accession>A0A101FYG6</accession>
<feature type="binding site" evidence="12">
    <location>
        <position position="115"/>
    </location>
    <ligand>
        <name>[4Fe-4S] cluster</name>
        <dbReference type="ChEBI" id="CHEBI:49883"/>
        <note>4Fe-4S-S-AdoMet</note>
    </ligand>
</feature>
<dbReference type="SFLD" id="SFLDS00029">
    <property type="entry name" value="Radical_SAM"/>
    <property type="match status" value="1"/>
</dbReference>
<dbReference type="InterPro" id="IPR013785">
    <property type="entry name" value="Aldolase_TIM"/>
</dbReference>
<dbReference type="GO" id="GO:0046872">
    <property type="term" value="F:metal ion binding"/>
    <property type="evidence" value="ECO:0007669"/>
    <property type="project" value="UniProtKB-KW"/>
</dbReference>
<dbReference type="PANTHER" id="PTHR30544">
    <property type="entry name" value="23S RRNA METHYLTRANSFERASE"/>
    <property type="match status" value="1"/>
</dbReference>
<evidence type="ECO:0000256" key="11">
    <source>
        <dbReference type="ARBA" id="ARBA00023014"/>
    </source>
</evidence>
<evidence type="ECO:0000256" key="7">
    <source>
        <dbReference type="ARBA" id="ARBA00022691"/>
    </source>
</evidence>
<dbReference type="FunFam" id="3.20.20.70:FF:000014">
    <property type="entry name" value="Probable dual-specificity RNA methyltransferase RlmN"/>
    <property type="match status" value="1"/>
</dbReference>
<dbReference type="SUPFAM" id="SSF102114">
    <property type="entry name" value="Radical SAM enzymes"/>
    <property type="match status" value="1"/>
</dbReference>
<dbReference type="PROSITE" id="PS51918">
    <property type="entry name" value="RADICAL_SAM"/>
    <property type="match status" value="1"/>
</dbReference>
<dbReference type="InterPro" id="IPR048641">
    <property type="entry name" value="RlmN_N"/>
</dbReference>
<evidence type="ECO:0000256" key="5">
    <source>
        <dbReference type="ARBA" id="ARBA00022603"/>
    </source>
</evidence>
<dbReference type="InterPro" id="IPR040072">
    <property type="entry name" value="Methyltransferase_A"/>
</dbReference>